<protein>
    <recommendedName>
        <fullName evidence="4">Glycosyltransferase family 25 protein</fullName>
    </recommendedName>
</protein>
<dbReference type="RefSeq" id="WP_187714553.1">
    <property type="nucleotide sequence ID" value="NZ_CP060780.1"/>
</dbReference>
<organism evidence="2 3">
    <name type="scientific">Sphingomonas daechungensis</name>
    <dbReference type="NCBI Taxonomy" id="1176646"/>
    <lineage>
        <taxon>Bacteria</taxon>
        <taxon>Pseudomonadati</taxon>
        <taxon>Pseudomonadota</taxon>
        <taxon>Alphaproteobacteria</taxon>
        <taxon>Sphingomonadales</taxon>
        <taxon>Sphingomonadaceae</taxon>
        <taxon>Sphingomonas</taxon>
    </lineage>
</organism>
<keyword evidence="3" id="KW-1185">Reference proteome</keyword>
<sequence>MSFFDAFDAVRILNLPHRDDRRREMREELARVGLADDSRVSFFKASVGPDAGRFLNKNVHGCFLSHLALLETAAKAGERVLALEDDCDFNAAARDYVLPDRWDIFYGGYEAQDPSDLADSNIIGAHCMGYSPEAARRLSAYLRSMLEDPDFAPDAKAALEPDFDPAIKPLSTVRSSGFAGQIRISSRSLPRLRSSDPRGPISPAAGSIAWRRA</sequence>
<accession>A0ABX6T1N7</accession>
<evidence type="ECO:0000256" key="1">
    <source>
        <dbReference type="SAM" id="MobiDB-lite"/>
    </source>
</evidence>
<dbReference type="Proteomes" id="UP000516134">
    <property type="component" value="Chromosome"/>
</dbReference>
<name>A0ABX6T1N7_9SPHN</name>
<evidence type="ECO:0000313" key="3">
    <source>
        <dbReference type="Proteomes" id="UP000516134"/>
    </source>
</evidence>
<dbReference type="EMBL" id="CP060780">
    <property type="protein sequence ID" value="QNP43123.1"/>
    <property type="molecule type" value="Genomic_DNA"/>
</dbReference>
<proteinExistence type="predicted"/>
<gene>
    <name evidence="2" type="ORF">H9L15_14405</name>
</gene>
<evidence type="ECO:0008006" key="4">
    <source>
        <dbReference type="Google" id="ProtNLM"/>
    </source>
</evidence>
<evidence type="ECO:0000313" key="2">
    <source>
        <dbReference type="EMBL" id="QNP43123.1"/>
    </source>
</evidence>
<feature type="region of interest" description="Disordered" evidence="1">
    <location>
        <begin position="190"/>
        <end position="213"/>
    </location>
</feature>
<reference evidence="2 3" key="1">
    <citation type="submission" date="2020-08" db="EMBL/GenBank/DDBJ databases">
        <title>Genome sequence of Sphingomonas daechungensis KACC 18115T.</title>
        <authorList>
            <person name="Hyun D.-W."/>
            <person name="Bae J.-W."/>
        </authorList>
    </citation>
    <scope>NUCLEOTIDE SEQUENCE [LARGE SCALE GENOMIC DNA]</scope>
    <source>
        <strain evidence="2 3">KACC 18115</strain>
    </source>
</reference>